<name>A0A255EEB9_9ACTN</name>
<dbReference type="EMBL" id="NMVI01000009">
    <property type="protein sequence ID" value="OYN89281.1"/>
    <property type="molecule type" value="Genomic_DNA"/>
</dbReference>
<comment type="caution">
    <text evidence="2">The sequence shown here is derived from an EMBL/GenBank/DDBJ whole genome shotgun (WGS) entry which is preliminary data.</text>
</comment>
<dbReference type="PROSITE" id="PS51674">
    <property type="entry name" value="4FE4S_WBL"/>
    <property type="match status" value="1"/>
</dbReference>
<dbReference type="InterPro" id="IPR034768">
    <property type="entry name" value="4FE4S_WBL"/>
</dbReference>
<accession>A0A255EEB9</accession>
<gene>
    <name evidence="2" type="ORF">CGZ92_02900</name>
</gene>
<evidence type="ECO:0000313" key="3">
    <source>
        <dbReference type="Proteomes" id="UP000216533"/>
    </source>
</evidence>
<reference evidence="2 3" key="1">
    <citation type="submission" date="2017-07" db="EMBL/GenBank/DDBJ databases">
        <title>Draft whole genome sequences of clinical Proprionibacteriaceae strains.</title>
        <authorList>
            <person name="Bernier A.-M."/>
            <person name="Bernard K."/>
            <person name="Domingo M.-C."/>
        </authorList>
    </citation>
    <scope>NUCLEOTIDE SEQUENCE [LARGE SCALE GENOMIC DNA]</scope>
    <source>
        <strain evidence="2 3">NML 160184</strain>
    </source>
</reference>
<organism evidence="2 3">
    <name type="scientific">Parenemella sanctibonifatiensis</name>
    <dbReference type="NCBI Taxonomy" id="2016505"/>
    <lineage>
        <taxon>Bacteria</taxon>
        <taxon>Bacillati</taxon>
        <taxon>Actinomycetota</taxon>
        <taxon>Actinomycetes</taxon>
        <taxon>Propionibacteriales</taxon>
        <taxon>Propionibacteriaceae</taxon>
        <taxon>Parenemella</taxon>
    </lineage>
</organism>
<feature type="domain" description="4Fe-4S Wbl-type" evidence="1">
    <location>
        <begin position="26"/>
        <end position="86"/>
    </location>
</feature>
<protein>
    <recommendedName>
        <fullName evidence="1">4Fe-4S Wbl-type domain-containing protein</fullName>
    </recommendedName>
</protein>
<dbReference type="RefSeq" id="WP_094449898.1">
    <property type="nucleotide sequence ID" value="NZ_NMVI01000009.1"/>
</dbReference>
<evidence type="ECO:0000259" key="1">
    <source>
        <dbReference type="PROSITE" id="PS51674"/>
    </source>
</evidence>
<dbReference type="Proteomes" id="UP000216533">
    <property type="component" value="Unassembled WGS sequence"/>
</dbReference>
<dbReference type="AlphaFoldDB" id="A0A255EEB9"/>
<proteinExistence type="predicted"/>
<dbReference type="Pfam" id="PF02467">
    <property type="entry name" value="Whib"/>
    <property type="match status" value="1"/>
</dbReference>
<evidence type="ECO:0000313" key="2">
    <source>
        <dbReference type="EMBL" id="OYN89281.1"/>
    </source>
</evidence>
<sequence length="88" mass="9670">MSAPDRLNLALLALHDRVVEVGVLPPCATDSNPDRWTDDDPDKRARAALVCRYCPVLAECHAVALATPRSRRWGVWGGRDWTGAETST</sequence>